<protein>
    <submittedName>
        <fullName evidence="2">Uncharacterized protein</fullName>
    </submittedName>
</protein>
<feature type="region of interest" description="Disordered" evidence="1">
    <location>
        <begin position="219"/>
        <end position="303"/>
    </location>
</feature>
<reference evidence="2 3" key="1">
    <citation type="submission" date="2021-05" db="EMBL/GenBank/DDBJ databases">
        <title>Kineosporia and Streptomyces sp. nov. two new marine actinobacteria isolated from Coral.</title>
        <authorList>
            <person name="Buangrab K."/>
            <person name="Sutthacheep M."/>
            <person name="Yeemin T."/>
            <person name="Harunari E."/>
            <person name="Igarashi Y."/>
            <person name="Kanchanasin P."/>
            <person name="Tanasupawat S."/>
            <person name="Phongsopitanun W."/>
        </authorList>
    </citation>
    <scope>NUCLEOTIDE SEQUENCE [LARGE SCALE GENOMIC DNA]</scope>
    <source>
        <strain evidence="2 3">J2-2</strain>
    </source>
</reference>
<dbReference type="RefSeq" id="WP_214154936.1">
    <property type="nucleotide sequence ID" value="NZ_JAHBAY010000002.1"/>
</dbReference>
<feature type="compositionally biased region" description="Basic and acidic residues" evidence="1">
    <location>
        <begin position="35"/>
        <end position="47"/>
    </location>
</feature>
<feature type="region of interest" description="Disordered" evidence="1">
    <location>
        <begin position="1"/>
        <end position="47"/>
    </location>
</feature>
<proteinExistence type="predicted"/>
<keyword evidence="3" id="KW-1185">Reference proteome</keyword>
<dbReference type="Proteomes" id="UP001197247">
    <property type="component" value="Unassembled WGS sequence"/>
</dbReference>
<feature type="compositionally biased region" description="Basic and acidic residues" evidence="1">
    <location>
        <begin position="282"/>
        <end position="303"/>
    </location>
</feature>
<comment type="caution">
    <text evidence="2">The sequence shown here is derived from an EMBL/GenBank/DDBJ whole genome shotgun (WGS) entry which is preliminary data.</text>
</comment>
<evidence type="ECO:0000313" key="3">
    <source>
        <dbReference type="Proteomes" id="UP001197247"/>
    </source>
</evidence>
<sequence>MDDGERDRPVESPAEGKDKKTAKQDRRRVQAAGRQLDRAQRRHRQGIDRINREIESVRQARKLASLWGGNCCLFEDRVEIGRARFPLDDPHLHVEVAASGNGDRTKVHLTLSSSAGVKTVSLPGRQESAARTYAAAIRQAVASYEEVHRNKAATIRRLEADAAHAEADVQDIQTARTALFDEETRTGLTYTPVRWKLRAIGAAAATLAILATIGALSEPETETSTASSSQSATVTPTTTTAKITTARTTAPATTAPSTAQARPTTTKAEPRTPKTTPKPTSRRAEPSKSPKAKPTEPKQPKIAYEHLTQREWALIARDPDSHIGEAIVVYGVVTQADSITGAQTIRADIGGVKDTPDYFGYSNYPTNTIVTSDKVDLGELVEDDIFRARVIVMGSQQYETTLGGYLTVPTIEMKRGWRIGHQPD</sequence>
<feature type="compositionally biased region" description="Basic and acidic residues" evidence="1">
    <location>
        <begin position="1"/>
        <end position="28"/>
    </location>
</feature>
<accession>A0ABS5TEX3</accession>
<evidence type="ECO:0000313" key="2">
    <source>
        <dbReference type="EMBL" id="MBT0768643.1"/>
    </source>
</evidence>
<evidence type="ECO:0000256" key="1">
    <source>
        <dbReference type="SAM" id="MobiDB-lite"/>
    </source>
</evidence>
<dbReference type="EMBL" id="JAHBAY010000002">
    <property type="protein sequence ID" value="MBT0768643.1"/>
    <property type="molecule type" value="Genomic_DNA"/>
</dbReference>
<feature type="compositionally biased region" description="Low complexity" evidence="1">
    <location>
        <begin position="219"/>
        <end position="279"/>
    </location>
</feature>
<gene>
    <name evidence="2" type="ORF">KIH74_06875</name>
</gene>
<organism evidence="2 3">
    <name type="scientific">Kineosporia corallincola</name>
    <dbReference type="NCBI Taxonomy" id="2835133"/>
    <lineage>
        <taxon>Bacteria</taxon>
        <taxon>Bacillati</taxon>
        <taxon>Actinomycetota</taxon>
        <taxon>Actinomycetes</taxon>
        <taxon>Kineosporiales</taxon>
        <taxon>Kineosporiaceae</taxon>
        <taxon>Kineosporia</taxon>
    </lineage>
</organism>
<name>A0ABS5TEX3_9ACTN</name>